<keyword evidence="3" id="KW-0808">Transferase</keyword>
<feature type="compositionally biased region" description="Low complexity" evidence="6">
    <location>
        <begin position="19"/>
        <end position="32"/>
    </location>
</feature>
<dbReference type="EC" id="2.3.2.26" evidence="2"/>
<feature type="region of interest" description="Disordered" evidence="6">
    <location>
        <begin position="1"/>
        <end position="32"/>
    </location>
</feature>
<proteinExistence type="predicted"/>
<evidence type="ECO:0000256" key="1">
    <source>
        <dbReference type="ARBA" id="ARBA00000885"/>
    </source>
</evidence>
<organism evidence="8 9">
    <name type="scientific">Filobasidium floriforme</name>
    <dbReference type="NCBI Taxonomy" id="5210"/>
    <lineage>
        <taxon>Eukaryota</taxon>
        <taxon>Fungi</taxon>
        <taxon>Dikarya</taxon>
        <taxon>Basidiomycota</taxon>
        <taxon>Agaricomycotina</taxon>
        <taxon>Tremellomycetes</taxon>
        <taxon>Filobasidiales</taxon>
        <taxon>Filobasidiaceae</taxon>
        <taxon>Filobasidium</taxon>
    </lineage>
</organism>
<dbReference type="AlphaFoldDB" id="A0A8K0NVR1"/>
<dbReference type="CDD" id="cd00078">
    <property type="entry name" value="HECTc"/>
    <property type="match status" value="1"/>
</dbReference>
<dbReference type="InterPro" id="IPR035983">
    <property type="entry name" value="Hect_E3_ubiquitin_ligase"/>
</dbReference>
<dbReference type="EMBL" id="JABELV010000004">
    <property type="protein sequence ID" value="KAG7575343.1"/>
    <property type="molecule type" value="Genomic_DNA"/>
</dbReference>
<dbReference type="Proteomes" id="UP000812966">
    <property type="component" value="Unassembled WGS sequence"/>
</dbReference>
<dbReference type="PANTHER" id="PTHR45700:SF2">
    <property type="entry name" value="UBIQUITIN-PROTEIN LIGASE E3C"/>
    <property type="match status" value="1"/>
</dbReference>
<comment type="caution">
    <text evidence="8">The sequence shown here is derived from an EMBL/GenBank/DDBJ whole genome shotgun (WGS) entry which is preliminary data.</text>
</comment>
<dbReference type="GO" id="GO:0006511">
    <property type="term" value="P:ubiquitin-dependent protein catabolic process"/>
    <property type="evidence" value="ECO:0007669"/>
    <property type="project" value="TreeGrafter"/>
</dbReference>
<keyword evidence="4 5" id="KW-0833">Ubl conjugation pathway</keyword>
<dbReference type="Gene3D" id="3.90.1750.10">
    <property type="entry name" value="Hect, E3 ligase catalytic domains"/>
    <property type="match status" value="1"/>
</dbReference>
<dbReference type="GO" id="GO:0061630">
    <property type="term" value="F:ubiquitin protein ligase activity"/>
    <property type="evidence" value="ECO:0007669"/>
    <property type="project" value="UniProtKB-EC"/>
</dbReference>
<feature type="domain" description="HECT" evidence="7">
    <location>
        <begin position="767"/>
        <end position="1098"/>
    </location>
</feature>
<dbReference type="SUPFAM" id="SSF56204">
    <property type="entry name" value="Hect, E3 ligase catalytic domain"/>
    <property type="match status" value="1"/>
</dbReference>
<protein>
    <recommendedName>
        <fullName evidence="2">HECT-type E3 ubiquitin transferase</fullName>
        <ecNumber evidence="2">2.3.2.26</ecNumber>
    </recommendedName>
</protein>
<evidence type="ECO:0000256" key="2">
    <source>
        <dbReference type="ARBA" id="ARBA00012485"/>
    </source>
</evidence>
<evidence type="ECO:0000259" key="7">
    <source>
        <dbReference type="PROSITE" id="PS50237"/>
    </source>
</evidence>
<dbReference type="FunFam" id="3.30.2160.10:FF:000002">
    <property type="entry name" value="Putative Ubiquitin-protein ligase E3C"/>
    <property type="match status" value="1"/>
</dbReference>
<feature type="compositionally biased region" description="Polar residues" evidence="6">
    <location>
        <begin position="1"/>
        <end position="18"/>
    </location>
</feature>
<dbReference type="Gene3D" id="3.30.2410.10">
    <property type="entry name" value="Hect, E3 ligase catalytic domain"/>
    <property type="match status" value="1"/>
</dbReference>
<dbReference type="InterPro" id="IPR044611">
    <property type="entry name" value="E3A/B/C-like"/>
</dbReference>
<evidence type="ECO:0000256" key="5">
    <source>
        <dbReference type="PROSITE-ProRule" id="PRU00104"/>
    </source>
</evidence>
<evidence type="ECO:0000256" key="3">
    <source>
        <dbReference type="ARBA" id="ARBA00022679"/>
    </source>
</evidence>
<evidence type="ECO:0000256" key="4">
    <source>
        <dbReference type="ARBA" id="ARBA00022786"/>
    </source>
</evidence>
<dbReference type="GO" id="GO:0000209">
    <property type="term" value="P:protein polyubiquitination"/>
    <property type="evidence" value="ECO:0007669"/>
    <property type="project" value="InterPro"/>
</dbReference>
<dbReference type="Gene3D" id="3.30.2160.10">
    <property type="entry name" value="Hect, E3 ligase catalytic domain"/>
    <property type="match status" value="1"/>
</dbReference>
<evidence type="ECO:0000313" key="9">
    <source>
        <dbReference type="Proteomes" id="UP000812966"/>
    </source>
</evidence>
<sequence length="1098" mass="123706">MPMFTQFSGISKPRQINLSGRPSSSQPSNSETLLAKAREERRARERNRLEITSASCIQRVWRGRRAAREVRDSLRIDVQHLLGQPELGSEEWTFLNRALMIILWNDRALTSNDDDGELLVRWCRAGTAALDRGGHHALLPLASDPSHIATIRCLLDRSLSLFSRPTGFPNAEIVHYLYRFLREDNWKSLLASSNDEETIGSALRKRLIESLIEGKRGWVERLVAGMQHITPAQKSHPALPPLVDLLVMPSKSYPDSTAVGAKIYPAFLNDLLSRPNLMSSLPLSSLGVLMGGLQLWNKLIPLTTGAVGQSILDSGRLKTEMGKTDLLANLATIIVRTGMIDKKQVQDVAGWMKLSTSVLEGVEDGWGLWIERQGIWAVPVARVGSDSVMAGPGEGIDTVMDSDGEEDEELAGGRRRLREGQLVAENRSRARGRVEPATTTKLLHLFSPQHLNLLAAKSINDRVATEALTGLVTTMLRAFRGSPRWEGILEGILQSEHGIQLQRQLWLVVRTHWKNITKATWESLFTPTSSKTPHLPALQLFSTLYLQNLLTLPDDEFFEPVRKAGGRSALSLDEVGDLASIWKDLAFYGYVVGVGAGPETPVTKRKEELRSLMTQGVLAVSARNARRKFLAEGFWIMIDDSEMGSFIDTVCQEEQQLEGTAEEEDDMNENIPDDQLALVPPPWLRARRLLSKRQMAKISPRLGLLNNLPMTLPFESRVEIMGQFVNNDYNKLAKYMRRRKLRHYATIRRTHLSEDSFREFNKLGAALKGSIQITFLDEFGEEEMGIDGGGLFKEWLISLSKEVFDTDRGLWLATSQNELYPNPHRYAKEPHQLEWYTFIGRMLGKALYEGLLMNASFAGFFLSKWLGRQSYLDDLASLDYDLYKGLIALKNYPGDPEDMSLTFTLDQEEFGQTVSIDLKRNGSNIPVTRANRMEYIQLVCDFKLNKQIAPQCEAFFSGLSDIIDPKWLRMFDQQELQTLIGGAETPIDVDDLQQHSVMHEKDDPLYDVFWKVVRGMTQTELRSLLKFVTSTPNPPLLGFKQLNPQFGIRLNPHGHDINRLPTAAACMNLLKLSVYRDEHTLKAKLLQAINSNAGFYLS</sequence>
<dbReference type="InterPro" id="IPR000569">
    <property type="entry name" value="HECT_dom"/>
</dbReference>
<dbReference type="SMART" id="SM00119">
    <property type="entry name" value="HECTc"/>
    <property type="match status" value="1"/>
</dbReference>
<dbReference type="PROSITE" id="PS50237">
    <property type="entry name" value="HECT"/>
    <property type="match status" value="1"/>
</dbReference>
<gene>
    <name evidence="8" type="ORF">FFLO_00333</name>
</gene>
<feature type="active site" description="Glycyl thioester intermediate" evidence="5">
    <location>
        <position position="1066"/>
    </location>
</feature>
<comment type="catalytic activity">
    <reaction evidence="1">
        <text>S-ubiquitinyl-[E2 ubiquitin-conjugating enzyme]-L-cysteine + [acceptor protein]-L-lysine = [E2 ubiquitin-conjugating enzyme]-L-cysteine + N(6)-ubiquitinyl-[acceptor protein]-L-lysine.</text>
        <dbReference type="EC" id="2.3.2.26"/>
    </reaction>
</comment>
<dbReference type="Pfam" id="PF00632">
    <property type="entry name" value="HECT"/>
    <property type="match status" value="1"/>
</dbReference>
<reference evidence="8" key="1">
    <citation type="submission" date="2020-04" db="EMBL/GenBank/DDBJ databases">
        <title>Analysis of mating type loci in Filobasidium floriforme.</title>
        <authorList>
            <person name="Nowrousian M."/>
        </authorList>
    </citation>
    <scope>NUCLEOTIDE SEQUENCE</scope>
    <source>
        <strain evidence="8">CBS 6242</strain>
    </source>
</reference>
<evidence type="ECO:0000313" key="8">
    <source>
        <dbReference type="EMBL" id="KAG7575343.1"/>
    </source>
</evidence>
<keyword evidence="9" id="KW-1185">Reference proteome</keyword>
<accession>A0A8K0NVR1</accession>
<name>A0A8K0NVR1_9TREE</name>
<evidence type="ECO:0000256" key="6">
    <source>
        <dbReference type="SAM" id="MobiDB-lite"/>
    </source>
</evidence>
<dbReference type="PANTHER" id="PTHR45700">
    <property type="entry name" value="UBIQUITIN-PROTEIN LIGASE E3C"/>
    <property type="match status" value="1"/>
</dbReference>